<name>A0A0F9BY81_9ZZZZ</name>
<gene>
    <name evidence="1" type="ORF">LCGC14_2390750</name>
</gene>
<protein>
    <submittedName>
        <fullName evidence="1">Uncharacterized protein</fullName>
    </submittedName>
</protein>
<proteinExistence type="predicted"/>
<dbReference type="EMBL" id="LAZR01035675">
    <property type="protein sequence ID" value="KKL26885.1"/>
    <property type="molecule type" value="Genomic_DNA"/>
</dbReference>
<evidence type="ECO:0000313" key="1">
    <source>
        <dbReference type="EMBL" id="KKL26885.1"/>
    </source>
</evidence>
<reference evidence="1" key="1">
    <citation type="journal article" date="2015" name="Nature">
        <title>Complex archaea that bridge the gap between prokaryotes and eukaryotes.</title>
        <authorList>
            <person name="Spang A."/>
            <person name="Saw J.H."/>
            <person name="Jorgensen S.L."/>
            <person name="Zaremba-Niedzwiedzka K."/>
            <person name="Martijn J."/>
            <person name="Lind A.E."/>
            <person name="van Eijk R."/>
            <person name="Schleper C."/>
            <person name="Guy L."/>
            <person name="Ettema T.J."/>
        </authorList>
    </citation>
    <scope>NUCLEOTIDE SEQUENCE</scope>
</reference>
<comment type="caution">
    <text evidence="1">The sequence shown here is derived from an EMBL/GenBank/DDBJ whole genome shotgun (WGS) entry which is preliminary data.</text>
</comment>
<dbReference type="AlphaFoldDB" id="A0A0F9BY81"/>
<sequence length="163" mass="19284">MDKLETYIKMCEKAEEIQALRKRRPSWMRPGWEGHVTVNPKYIDEEDTSDWDGLIYAEVGEDGKRDVDNWCASCAMEYGNSLSCDATWLPRQDELQKMADEWWKKNGSYGEPLIKGLYDFAMSFGYKPFREDELPINSWEQLWLGFVMKEKFGKVWDGEKWVK</sequence>
<accession>A0A0F9BY81</accession>
<organism evidence="1">
    <name type="scientific">marine sediment metagenome</name>
    <dbReference type="NCBI Taxonomy" id="412755"/>
    <lineage>
        <taxon>unclassified sequences</taxon>
        <taxon>metagenomes</taxon>
        <taxon>ecological metagenomes</taxon>
    </lineage>
</organism>